<dbReference type="SUPFAM" id="SSF103025">
    <property type="entry name" value="Folate-binding domain"/>
    <property type="match status" value="1"/>
</dbReference>
<dbReference type="GO" id="GO:0001682">
    <property type="term" value="P:tRNA 5'-leader removal"/>
    <property type="evidence" value="ECO:0007669"/>
    <property type="project" value="InterPro"/>
</dbReference>
<evidence type="ECO:0000256" key="2">
    <source>
        <dbReference type="ARBA" id="ARBA00022694"/>
    </source>
</evidence>
<feature type="region of interest" description="Disordered" evidence="4">
    <location>
        <begin position="627"/>
        <end position="655"/>
    </location>
</feature>
<evidence type="ECO:0000259" key="7">
    <source>
        <dbReference type="Pfam" id="PF22770"/>
    </source>
</evidence>
<evidence type="ECO:0000256" key="4">
    <source>
        <dbReference type="SAM" id="MobiDB-lite"/>
    </source>
</evidence>
<dbReference type="InterPro" id="IPR055079">
    <property type="entry name" value="POP1_C"/>
</dbReference>
<dbReference type="Pfam" id="PF08170">
    <property type="entry name" value="POPLD"/>
    <property type="match status" value="1"/>
</dbReference>
<dbReference type="Pfam" id="PF06978">
    <property type="entry name" value="POP1_N"/>
    <property type="match status" value="1"/>
</dbReference>
<dbReference type="WBParaSite" id="ACRNAN_Path_853.g3299.t1">
    <property type="protein sequence ID" value="ACRNAN_Path_853.g3299.t1"/>
    <property type="gene ID" value="ACRNAN_Path_853.g3299"/>
</dbReference>
<dbReference type="GO" id="GO:0005655">
    <property type="term" value="C:nucleolar ribonuclease P complex"/>
    <property type="evidence" value="ECO:0007669"/>
    <property type="project" value="InterPro"/>
</dbReference>
<evidence type="ECO:0000256" key="3">
    <source>
        <dbReference type="ARBA" id="ARBA00023242"/>
    </source>
</evidence>
<proteinExistence type="predicted"/>
<dbReference type="GO" id="GO:0000172">
    <property type="term" value="C:ribonuclease MRP complex"/>
    <property type="evidence" value="ECO:0007669"/>
    <property type="project" value="InterPro"/>
</dbReference>
<dbReference type="AlphaFoldDB" id="A0A914CCF8"/>
<reference evidence="9" key="1">
    <citation type="submission" date="2022-11" db="UniProtKB">
        <authorList>
            <consortium name="WormBaseParasite"/>
        </authorList>
    </citation>
    <scope>IDENTIFICATION</scope>
</reference>
<dbReference type="InterPro" id="IPR012590">
    <property type="entry name" value="POPLD_dom"/>
</dbReference>
<evidence type="ECO:0000313" key="9">
    <source>
        <dbReference type="WBParaSite" id="ACRNAN_Path_853.g3299.t1"/>
    </source>
</evidence>
<dbReference type="Proteomes" id="UP000887540">
    <property type="component" value="Unplaced"/>
</dbReference>
<evidence type="ECO:0000259" key="6">
    <source>
        <dbReference type="Pfam" id="PF08170"/>
    </source>
</evidence>
<feature type="compositionally biased region" description="Basic residues" evidence="4">
    <location>
        <begin position="632"/>
        <end position="650"/>
    </location>
</feature>
<sequence>MRRRAMSHNIKRLPRVVQAFAAKMMIKSKHRKKAPSRFWRRRPFNLLKNYIRRQQKQIWLETHIWHAKRFRMTPTWGYKIPWTSYQRSFRPNYRDSKQKVVIMDQSYLHCFQQLSCLCRPETSVTFAFKPARSSLLETPILLFDRESQLLAPCRFSWHSAKDGSSSLCLWVHPIVSANLLSTIVNLLNLQKKEEVDVDKNKPFWKSYSSYKLHSMKILTEIFENDKFRLLNLRDQLVRFSLVGPNALTALNSIAKLVEEDEFPEDCRSDQFVESHKFWKGCSNHQRPDQFRDGTIISLLVEDPRIYRAQKHSSDNMANIEHQSLLRSDPPKPADIFWNRTFRIDQLAKRLSTSELDRMRANNLSTLKSTPFKIPLLIVVRNISRKGSTSTLSSGVDLILPAGTGVDFWVALHMAGARAIGLRDRMALMFESDRLNFPADIPDSKAGKQYIVQEKKSLEEKHRKRPHNRQVRYELIRVKFPFSFAWSALIADWTRNTISEDQVYVLRDRIGLLKIDSWLRGKTSRPDSIIQEHRKALIPIKLQAIKSGCPKRHGLICIPTSNDMSRFKNDPKTILTEEIEQMIPNDNESSDEETNIARPKLPLPEFISLDITKKEKLVSLNEMFPDKEMLKENRKRNKKNSKRKETKKKPKKEPVILANEKEESPTNYKDSCSRTIIGRIVRGDFSFSMARGSALGYCVLESLLSLDSRMVLFRNSTSKYYHPANLSVLINSIDL</sequence>
<dbReference type="InterPro" id="IPR039182">
    <property type="entry name" value="Pop1"/>
</dbReference>
<keyword evidence="3" id="KW-0539">Nucleus</keyword>
<feature type="domain" description="Pop1 N-terminal" evidence="5">
    <location>
        <begin position="49"/>
        <end position="111"/>
    </location>
</feature>
<evidence type="ECO:0000259" key="5">
    <source>
        <dbReference type="Pfam" id="PF06978"/>
    </source>
</evidence>
<accession>A0A914CCF8</accession>
<organism evidence="8 9">
    <name type="scientific">Acrobeloides nanus</name>
    <dbReference type="NCBI Taxonomy" id="290746"/>
    <lineage>
        <taxon>Eukaryota</taxon>
        <taxon>Metazoa</taxon>
        <taxon>Ecdysozoa</taxon>
        <taxon>Nematoda</taxon>
        <taxon>Chromadorea</taxon>
        <taxon>Rhabditida</taxon>
        <taxon>Tylenchina</taxon>
        <taxon>Cephalobomorpha</taxon>
        <taxon>Cephaloboidea</taxon>
        <taxon>Cephalobidae</taxon>
        <taxon>Acrobeloides</taxon>
    </lineage>
</organism>
<evidence type="ECO:0000313" key="8">
    <source>
        <dbReference type="Proteomes" id="UP000887540"/>
    </source>
</evidence>
<feature type="domain" description="POP1 C-terminal" evidence="7">
    <location>
        <begin position="535"/>
        <end position="728"/>
    </location>
</feature>
<evidence type="ECO:0000256" key="1">
    <source>
        <dbReference type="ARBA" id="ARBA00004123"/>
    </source>
</evidence>
<protein>
    <submittedName>
        <fullName evidence="9">Ribonucleases P/MRP protein subunit POP1</fullName>
    </submittedName>
</protein>
<dbReference type="PANTHER" id="PTHR22731:SF3">
    <property type="entry name" value="RIBONUCLEASES P_MRP PROTEIN SUBUNIT POP1"/>
    <property type="match status" value="1"/>
</dbReference>
<dbReference type="PANTHER" id="PTHR22731">
    <property type="entry name" value="RIBONUCLEASES P/MRP PROTEIN SUBUNIT POP1"/>
    <property type="match status" value="1"/>
</dbReference>
<dbReference type="InterPro" id="IPR009723">
    <property type="entry name" value="Pop1_N"/>
</dbReference>
<feature type="domain" description="POPLD" evidence="6">
    <location>
        <begin position="394"/>
        <end position="485"/>
    </location>
</feature>
<keyword evidence="2" id="KW-0819">tRNA processing</keyword>
<name>A0A914CCF8_9BILA</name>
<keyword evidence="8" id="KW-1185">Reference proteome</keyword>
<comment type="subcellular location">
    <subcellularLocation>
        <location evidence="1">Nucleus</location>
    </subcellularLocation>
</comment>
<dbReference type="Pfam" id="PF22770">
    <property type="entry name" value="POP1_C"/>
    <property type="match status" value="1"/>
</dbReference>